<feature type="transmembrane region" description="Helical" evidence="9">
    <location>
        <begin position="65"/>
        <end position="86"/>
    </location>
</feature>
<dbReference type="GO" id="GO:0006865">
    <property type="term" value="P:amino acid transport"/>
    <property type="evidence" value="ECO:0007669"/>
    <property type="project" value="UniProtKB-KW"/>
</dbReference>
<evidence type="ECO:0000256" key="6">
    <source>
        <dbReference type="ARBA" id="ARBA00022989"/>
    </source>
</evidence>
<dbReference type="EMBL" id="NQYH01000007">
    <property type="protein sequence ID" value="RIY40671.1"/>
    <property type="molecule type" value="Genomic_DNA"/>
</dbReference>
<dbReference type="AlphaFoldDB" id="A0A3A1YT55"/>
<evidence type="ECO:0000256" key="9">
    <source>
        <dbReference type="SAM" id="Phobius"/>
    </source>
</evidence>
<evidence type="ECO:0000256" key="7">
    <source>
        <dbReference type="ARBA" id="ARBA00023136"/>
    </source>
</evidence>
<comment type="similarity">
    <text evidence="8">Belongs to the binding-protein-dependent transport system permease family. LivHM subfamily.</text>
</comment>
<comment type="subcellular location">
    <subcellularLocation>
        <location evidence="1">Cell membrane</location>
        <topology evidence="1">Multi-pass membrane protein</topology>
    </subcellularLocation>
</comment>
<evidence type="ECO:0008006" key="12">
    <source>
        <dbReference type="Google" id="ProtNLM"/>
    </source>
</evidence>
<keyword evidence="2" id="KW-0813">Transport</keyword>
<keyword evidence="3" id="KW-1003">Cell membrane</keyword>
<keyword evidence="6 9" id="KW-1133">Transmembrane helix</keyword>
<dbReference type="PANTHER" id="PTHR11795">
    <property type="entry name" value="BRANCHED-CHAIN AMINO ACID TRANSPORT SYSTEM PERMEASE PROTEIN LIVH"/>
    <property type="match status" value="1"/>
</dbReference>
<feature type="transmembrane region" description="Helical" evidence="9">
    <location>
        <begin position="147"/>
        <end position="165"/>
    </location>
</feature>
<proteinExistence type="inferred from homology"/>
<feature type="transmembrane region" description="Helical" evidence="9">
    <location>
        <begin position="262"/>
        <end position="283"/>
    </location>
</feature>
<dbReference type="GO" id="GO:0005886">
    <property type="term" value="C:plasma membrane"/>
    <property type="evidence" value="ECO:0007669"/>
    <property type="project" value="UniProtKB-SubCell"/>
</dbReference>
<gene>
    <name evidence="10" type="ORF">CJP73_09410</name>
</gene>
<accession>A0A3A1YT55</accession>
<evidence type="ECO:0000256" key="8">
    <source>
        <dbReference type="ARBA" id="ARBA00037998"/>
    </source>
</evidence>
<keyword evidence="4 9" id="KW-0812">Transmembrane</keyword>
<dbReference type="Proteomes" id="UP000266206">
    <property type="component" value="Unassembled WGS sequence"/>
</dbReference>
<evidence type="ECO:0000256" key="3">
    <source>
        <dbReference type="ARBA" id="ARBA00022475"/>
    </source>
</evidence>
<evidence type="ECO:0000256" key="1">
    <source>
        <dbReference type="ARBA" id="ARBA00004651"/>
    </source>
</evidence>
<dbReference type="GO" id="GO:0022857">
    <property type="term" value="F:transmembrane transporter activity"/>
    <property type="evidence" value="ECO:0007669"/>
    <property type="project" value="InterPro"/>
</dbReference>
<dbReference type="PANTHER" id="PTHR11795:SF445">
    <property type="entry name" value="AMINO ACID ABC TRANSPORTER PERMEASE PROTEIN"/>
    <property type="match status" value="1"/>
</dbReference>
<comment type="caution">
    <text evidence="10">The sequence shown here is derived from an EMBL/GenBank/DDBJ whole genome shotgun (WGS) entry which is preliminary data.</text>
</comment>
<keyword evidence="7 9" id="KW-0472">Membrane</keyword>
<dbReference type="OrthoDB" id="9126902at2"/>
<feature type="transmembrane region" description="Helical" evidence="9">
    <location>
        <begin position="231"/>
        <end position="256"/>
    </location>
</feature>
<organism evidence="10 11">
    <name type="scientific">Neopusillimonas maritima</name>
    <dbReference type="NCBI Taxonomy" id="2026239"/>
    <lineage>
        <taxon>Bacteria</taxon>
        <taxon>Pseudomonadati</taxon>
        <taxon>Pseudomonadota</taxon>
        <taxon>Betaproteobacteria</taxon>
        <taxon>Burkholderiales</taxon>
        <taxon>Alcaligenaceae</taxon>
        <taxon>Neopusillimonas</taxon>
    </lineage>
</organism>
<evidence type="ECO:0000256" key="4">
    <source>
        <dbReference type="ARBA" id="ARBA00022692"/>
    </source>
</evidence>
<evidence type="ECO:0000256" key="2">
    <source>
        <dbReference type="ARBA" id="ARBA00022448"/>
    </source>
</evidence>
<keyword evidence="5" id="KW-0029">Amino-acid transport</keyword>
<protein>
    <recommendedName>
        <fullName evidence="12">Branched-chain amino acid ABC transporter permease</fullName>
    </recommendedName>
</protein>
<dbReference type="CDD" id="cd06582">
    <property type="entry name" value="TM_PBP1_LivH_like"/>
    <property type="match status" value="1"/>
</dbReference>
<feature type="transmembrane region" description="Helical" evidence="9">
    <location>
        <begin position="7"/>
        <end position="35"/>
    </location>
</feature>
<evidence type="ECO:0000256" key="5">
    <source>
        <dbReference type="ARBA" id="ARBA00022970"/>
    </source>
</evidence>
<feature type="transmembrane region" description="Helical" evidence="9">
    <location>
        <begin position="98"/>
        <end position="120"/>
    </location>
</feature>
<evidence type="ECO:0000313" key="10">
    <source>
        <dbReference type="EMBL" id="RIY40671.1"/>
    </source>
</evidence>
<evidence type="ECO:0000313" key="11">
    <source>
        <dbReference type="Proteomes" id="UP000266206"/>
    </source>
</evidence>
<dbReference type="InterPro" id="IPR001851">
    <property type="entry name" value="ABC_transp_permease"/>
</dbReference>
<sequence>MTSSLDIFLNAISTGVVLGSIYASIALGLAITFGILHIPNVAHPALVIVGAYFVYLVGQWGISPIPAALIGLPVFYVLGMALYSFYSRTFERKGQANVLQSLTLFFGLSLVIEIAIALFFGSELKSVDADYVGSSLILGPITMPYRLLVPALFAPIMISALWLYFNRTHSGTAIRAVAHDDRALSISGINPTWIKRHAFGIATATAVVGGAALIIMGPVEPFAGRFQIGRVFAIVVLAGMGSIPGTLVVAIMIGIAESFVSAYLTPSWSPGVAFAILLLALGLRPQGLFGAAR</sequence>
<dbReference type="RefSeq" id="WP_119516254.1">
    <property type="nucleotide sequence ID" value="NZ_NQYH01000007.1"/>
</dbReference>
<feature type="transmembrane region" description="Helical" evidence="9">
    <location>
        <begin position="41"/>
        <end position="58"/>
    </location>
</feature>
<feature type="transmembrane region" description="Helical" evidence="9">
    <location>
        <begin position="198"/>
        <end position="219"/>
    </location>
</feature>
<name>A0A3A1YT55_9BURK</name>
<reference evidence="10 11" key="1">
    <citation type="submission" date="2017-08" db="EMBL/GenBank/DDBJ databases">
        <title>Pusillimonas indicus sp. nov., a member of the family Alcaligenaceae isolated from surface seawater.</title>
        <authorList>
            <person name="Li J."/>
        </authorList>
    </citation>
    <scope>NUCLEOTIDE SEQUENCE [LARGE SCALE GENOMIC DNA]</scope>
    <source>
        <strain evidence="10 11">L52-1-41</strain>
    </source>
</reference>
<dbReference type="Pfam" id="PF02653">
    <property type="entry name" value="BPD_transp_2"/>
    <property type="match status" value="1"/>
</dbReference>
<dbReference type="InterPro" id="IPR052157">
    <property type="entry name" value="BCAA_transport_permease"/>
</dbReference>